<dbReference type="PANTHER" id="PTHR35792">
    <property type="entry name" value="GENERAL STRESS PROTEIN"/>
    <property type="match status" value="1"/>
</dbReference>
<accession>A0A430AGI0</accession>
<keyword evidence="2" id="KW-1185">Reference proteome</keyword>
<dbReference type="RefSeq" id="WP_126824160.1">
    <property type="nucleotide sequence ID" value="NZ_JBHLWU010000002.1"/>
</dbReference>
<dbReference type="PANTHER" id="PTHR35792:SF1">
    <property type="entry name" value="SLL0268 PROTEIN"/>
    <property type="match status" value="1"/>
</dbReference>
<dbReference type="InterPro" id="IPR052928">
    <property type="entry name" value="Desiccation-related_membrane"/>
</dbReference>
<name>A0A430AGI0_9ENTE</name>
<dbReference type="OrthoDB" id="2139646at2"/>
<reference evidence="1 2" key="1">
    <citation type="submission" date="2017-05" db="EMBL/GenBank/DDBJ databases">
        <title>Vagococcus spp. assemblies.</title>
        <authorList>
            <person name="Gulvik C.A."/>
        </authorList>
    </citation>
    <scope>NUCLEOTIDE SEQUENCE [LARGE SCALE GENOMIC DNA]</scope>
    <source>
        <strain evidence="1 2">DSM 24756</strain>
    </source>
</reference>
<sequence length="112" mass="12432">MSLGRFVKGLILGATVGGSIGLLFAPRSGNATRQKLARNLDDATQTTKDLDASLKNFQESLVHLKQTSQELLPTFKEETNKSLADFQFQATPRIKAIQRQSEKIKQDLTIEE</sequence>
<dbReference type="EMBL" id="NGJZ01000002">
    <property type="protein sequence ID" value="RSU06964.1"/>
    <property type="molecule type" value="Genomic_DNA"/>
</dbReference>
<comment type="caution">
    <text evidence="1">The sequence shown here is derived from an EMBL/GenBank/DDBJ whole genome shotgun (WGS) entry which is preliminary data.</text>
</comment>
<evidence type="ECO:0008006" key="3">
    <source>
        <dbReference type="Google" id="ProtNLM"/>
    </source>
</evidence>
<evidence type="ECO:0000313" key="1">
    <source>
        <dbReference type="EMBL" id="RSU06964.1"/>
    </source>
</evidence>
<proteinExistence type="predicted"/>
<gene>
    <name evidence="1" type="ORF">CBF30_06805</name>
</gene>
<dbReference type="InterPro" id="IPR024623">
    <property type="entry name" value="YtxH"/>
</dbReference>
<organism evidence="1 2">
    <name type="scientific">Vagococcus entomophilus</name>
    <dbReference type="NCBI Taxonomy" id="1160095"/>
    <lineage>
        <taxon>Bacteria</taxon>
        <taxon>Bacillati</taxon>
        <taxon>Bacillota</taxon>
        <taxon>Bacilli</taxon>
        <taxon>Lactobacillales</taxon>
        <taxon>Enterococcaceae</taxon>
        <taxon>Vagococcus</taxon>
    </lineage>
</organism>
<dbReference type="Proteomes" id="UP000288669">
    <property type="component" value="Unassembled WGS sequence"/>
</dbReference>
<evidence type="ECO:0000313" key="2">
    <source>
        <dbReference type="Proteomes" id="UP000288669"/>
    </source>
</evidence>
<protein>
    <recommendedName>
        <fullName evidence="3">YtxH domain-containing protein</fullName>
    </recommendedName>
</protein>
<dbReference type="AlphaFoldDB" id="A0A430AGI0"/>
<dbReference type="Pfam" id="PF12732">
    <property type="entry name" value="YtxH"/>
    <property type="match status" value="1"/>
</dbReference>